<name>U4QZB0_9FIRM</name>
<dbReference type="Proteomes" id="UP000016860">
    <property type="component" value="Unassembled WGS sequence"/>
</dbReference>
<dbReference type="SUPFAM" id="SSF56801">
    <property type="entry name" value="Acetyl-CoA synthetase-like"/>
    <property type="match status" value="1"/>
</dbReference>
<dbReference type="AlphaFoldDB" id="U4QZB0"/>
<dbReference type="EMBL" id="ATAY01000070">
    <property type="protein sequence ID" value="EPR10208.1"/>
    <property type="molecule type" value="Genomic_DNA"/>
</dbReference>
<evidence type="ECO:0000313" key="1">
    <source>
        <dbReference type="EMBL" id="EPR10208.1"/>
    </source>
</evidence>
<dbReference type="OrthoDB" id="580775at2"/>
<reference evidence="1 2" key="1">
    <citation type="journal article" date="2013" name="Genome Announc.">
        <title>Draft Genome Sequence of the Cellulolytic Bacterium Clostridium papyrosolvens C7 (ATCC 700395).</title>
        <authorList>
            <person name="Zepeda V."/>
            <person name="Dassa B."/>
            <person name="Borovok I."/>
            <person name="Lamed R."/>
            <person name="Bayer E.A."/>
            <person name="Cate J.H."/>
        </authorList>
    </citation>
    <scope>NUCLEOTIDE SEQUENCE [LARGE SCALE GENOMIC DNA]</scope>
    <source>
        <strain evidence="1 2">C7</strain>
    </source>
</reference>
<evidence type="ECO:0000313" key="2">
    <source>
        <dbReference type="Proteomes" id="UP000016860"/>
    </source>
</evidence>
<dbReference type="Gene3D" id="3.40.50.12780">
    <property type="entry name" value="N-terminal domain of ligase-like"/>
    <property type="match status" value="1"/>
</dbReference>
<dbReference type="PATRIC" id="fig|1330534.3.peg.2846"/>
<proteinExistence type="predicted"/>
<organism evidence="1 2">
    <name type="scientific">Ruminiclostridium papyrosolvens C7</name>
    <dbReference type="NCBI Taxonomy" id="1330534"/>
    <lineage>
        <taxon>Bacteria</taxon>
        <taxon>Bacillati</taxon>
        <taxon>Bacillota</taxon>
        <taxon>Clostridia</taxon>
        <taxon>Eubacteriales</taxon>
        <taxon>Oscillospiraceae</taxon>
        <taxon>Ruminiclostridium</taxon>
    </lineage>
</organism>
<dbReference type="PANTHER" id="PTHR36932:SF1">
    <property type="entry name" value="CAPSULAR POLYSACCHARIDE BIOSYNTHESIS PROTEIN"/>
    <property type="match status" value="1"/>
</dbReference>
<comment type="caution">
    <text evidence="1">The sequence shown here is derived from an EMBL/GenBank/DDBJ whole genome shotgun (WGS) entry which is preliminary data.</text>
</comment>
<dbReference type="InterPro" id="IPR042099">
    <property type="entry name" value="ANL_N_sf"/>
</dbReference>
<dbReference type="RefSeq" id="WP_020816326.1">
    <property type="nucleotide sequence ID" value="NZ_ATAY01000070.1"/>
</dbReference>
<gene>
    <name evidence="1" type="ORF">L323_14350</name>
</gene>
<dbReference type="InterPro" id="IPR053158">
    <property type="entry name" value="CapK_Type1_Caps_Biosynth"/>
</dbReference>
<sequence length="428" mass="48441">MMKQKLWSLAIKSKSSSIYQMASYASQNTKFYNNYYKRYNTDDFESLPILTKYNLVGVSPYDLLSQEFKDKVYLYGETSGSSGAPTPSFFTKKDFEGLISLSSLTPYIKTIKEHLKKNRTAVNGLTFGYTVAGFSFGALLQMHGAMVAQLGTRSTIGTPVRTAATIVKLQPGVISATPLDFMSWAEIIRKDYYPLDYEKTIDNIKVLLSTAEPCADSRQHQIEKHFSLTHVNTYASVDGFFSLPCPCGEKHLIDGINYIELFNHKMKPLGANGKGRLCFTSLMRKTTPMVRYMLDDLITITDSKCEYGFKKSVKPHGRYELSLELNNQTWGNLDFEEIIYKYGLFMDYKVYVTDNSISVELEEYPIAKGDYDLSGLENELSASTGMNCVISLHPLGYLTDCWKIREAKSIVKVIDQRLSSRQTIPQIL</sequence>
<accession>U4QZB0</accession>
<protein>
    <recommendedName>
        <fullName evidence="3">Coenzyme F390 synthetase</fullName>
    </recommendedName>
</protein>
<dbReference type="PANTHER" id="PTHR36932">
    <property type="entry name" value="CAPSULAR POLYSACCHARIDE BIOSYNTHESIS PROTEIN"/>
    <property type="match status" value="1"/>
</dbReference>
<evidence type="ECO:0008006" key="3">
    <source>
        <dbReference type="Google" id="ProtNLM"/>
    </source>
</evidence>
<dbReference type="STRING" id="1330534.L323_14350"/>